<dbReference type="AlphaFoldDB" id="A0A835VH81"/>
<evidence type="ECO:0000313" key="2">
    <source>
        <dbReference type="Proteomes" id="UP000636800"/>
    </source>
</evidence>
<organism evidence="1 2">
    <name type="scientific">Vanilla planifolia</name>
    <name type="common">Vanilla</name>
    <dbReference type="NCBI Taxonomy" id="51239"/>
    <lineage>
        <taxon>Eukaryota</taxon>
        <taxon>Viridiplantae</taxon>
        <taxon>Streptophyta</taxon>
        <taxon>Embryophyta</taxon>
        <taxon>Tracheophyta</taxon>
        <taxon>Spermatophyta</taxon>
        <taxon>Magnoliopsida</taxon>
        <taxon>Liliopsida</taxon>
        <taxon>Asparagales</taxon>
        <taxon>Orchidaceae</taxon>
        <taxon>Vanilloideae</taxon>
        <taxon>Vanilleae</taxon>
        <taxon>Vanilla</taxon>
    </lineage>
</organism>
<comment type="caution">
    <text evidence="1">The sequence shown here is derived from an EMBL/GenBank/DDBJ whole genome shotgun (WGS) entry which is preliminary data.</text>
</comment>
<dbReference type="OrthoDB" id="1431875at2759"/>
<protein>
    <submittedName>
        <fullName evidence="1">Uncharacterized protein</fullName>
    </submittedName>
</protein>
<dbReference type="Proteomes" id="UP000636800">
    <property type="component" value="Chromosome 1"/>
</dbReference>
<name>A0A835VH81_VANPL</name>
<gene>
    <name evidence="1" type="ORF">HPP92_001067</name>
</gene>
<evidence type="ECO:0000313" key="1">
    <source>
        <dbReference type="EMBL" id="KAG0496376.1"/>
    </source>
</evidence>
<accession>A0A835VH81</accession>
<sequence>MTISAGSGLASHNSFSSTLVECFQNQQQRPITSAANTFWTWCADAAGRSTISPITRQRSDARAAQPGSFWAGIAGRNALCQALTYGIV</sequence>
<proteinExistence type="predicted"/>
<keyword evidence="2" id="KW-1185">Reference proteome</keyword>
<reference evidence="1 2" key="1">
    <citation type="journal article" date="2020" name="Nat. Food">
        <title>A phased Vanilla planifolia genome enables genetic improvement of flavour and production.</title>
        <authorList>
            <person name="Hasing T."/>
            <person name="Tang H."/>
            <person name="Brym M."/>
            <person name="Khazi F."/>
            <person name="Huang T."/>
            <person name="Chambers A.H."/>
        </authorList>
    </citation>
    <scope>NUCLEOTIDE SEQUENCE [LARGE SCALE GENOMIC DNA]</scope>
    <source>
        <tissue evidence="1">Leaf</tissue>
    </source>
</reference>
<dbReference type="EMBL" id="JADCNL010000001">
    <property type="protein sequence ID" value="KAG0496376.1"/>
    <property type="molecule type" value="Genomic_DNA"/>
</dbReference>